<keyword evidence="2" id="KW-0560">Oxidoreductase</keyword>
<evidence type="ECO:0000256" key="1">
    <source>
        <dbReference type="ARBA" id="ARBA00006484"/>
    </source>
</evidence>
<dbReference type="NCBIfam" id="NF006114">
    <property type="entry name" value="PRK08263.1"/>
    <property type="match status" value="1"/>
</dbReference>
<dbReference type="Gene3D" id="3.40.50.720">
    <property type="entry name" value="NAD(P)-binding Rossmann-like Domain"/>
    <property type="match status" value="1"/>
</dbReference>
<dbReference type="InterPro" id="IPR020904">
    <property type="entry name" value="Sc_DH/Rdtase_CS"/>
</dbReference>
<dbReference type="CDD" id="cd05374">
    <property type="entry name" value="17beta-HSD-like_SDR_c"/>
    <property type="match status" value="1"/>
</dbReference>
<evidence type="ECO:0000313" key="5">
    <source>
        <dbReference type="Proteomes" id="UP000319700"/>
    </source>
</evidence>
<proteinExistence type="inferred from homology"/>
<dbReference type="Pfam" id="PF00106">
    <property type="entry name" value="adh_short"/>
    <property type="match status" value="1"/>
</dbReference>
<keyword evidence="5" id="KW-1185">Reference proteome</keyword>
<name>A0A502EK96_9FLAO</name>
<dbReference type="Proteomes" id="UP000319700">
    <property type="component" value="Unassembled WGS sequence"/>
</dbReference>
<dbReference type="PANTHER" id="PTHR43976">
    <property type="entry name" value="SHORT CHAIN DEHYDROGENASE"/>
    <property type="match status" value="1"/>
</dbReference>
<dbReference type="PRINTS" id="PR00080">
    <property type="entry name" value="SDRFAMILY"/>
</dbReference>
<comment type="similarity">
    <text evidence="1 3">Belongs to the short-chain dehydrogenases/reductases (SDR) family.</text>
</comment>
<dbReference type="PANTHER" id="PTHR43976:SF16">
    <property type="entry name" value="SHORT-CHAIN DEHYDROGENASE_REDUCTASE FAMILY PROTEIN"/>
    <property type="match status" value="1"/>
</dbReference>
<dbReference type="PROSITE" id="PS00061">
    <property type="entry name" value="ADH_SHORT"/>
    <property type="match status" value="1"/>
</dbReference>
<protein>
    <submittedName>
        <fullName evidence="4">SDR family NAD(P)-dependent oxidoreductase</fullName>
    </submittedName>
</protein>
<accession>A0A502EK96</accession>
<dbReference type="OrthoDB" id="1235794at2"/>
<reference evidence="4 5" key="1">
    <citation type="journal article" date="2019" name="Environ. Microbiol.">
        <title>Species interactions and distinct microbial communities in high Arctic permafrost affected cryosols are associated with the CH4 and CO2 gas fluxes.</title>
        <authorList>
            <person name="Altshuler I."/>
            <person name="Hamel J."/>
            <person name="Turney S."/>
            <person name="Magnuson E."/>
            <person name="Levesque R."/>
            <person name="Greer C."/>
            <person name="Whyte L.G."/>
        </authorList>
    </citation>
    <scope>NUCLEOTIDE SEQUENCE [LARGE SCALE GENOMIC DNA]</scope>
    <source>
        <strain evidence="4 5">42</strain>
    </source>
</reference>
<dbReference type="InterPro" id="IPR002347">
    <property type="entry name" value="SDR_fam"/>
</dbReference>
<dbReference type="SUPFAM" id="SSF51735">
    <property type="entry name" value="NAD(P)-binding Rossmann-fold domains"/>
    <property type="match status" value="1"/>
</dbReference>
<organism evidence="4 5">
    <name type="scientific">Flavobacterium pectinovorum</name>
    <dbReference type="NCBI Taxonomy" id="29533"/>
    <lineage>
        <taxon>Bacteria</taxon>
        <taxon>Pseudomonadati</taxon>
        <taxon>Bacteroidota</taxon>
        <taxon>Flavobacteriia</taxon>
        <taxon>Flavobacteriales</taxon>
        <taxon>Flavobacteriaceae</taxon>
        <taxon>Flavobacterium</taxon>
    </lineage>
</organism>
<dbReference type="InterPro" id="IPR036291">
    <property type="entry name" value="NAD(P)-bd_dom_sf"/>
</dbReference>
<dbReference type="InterPro" id="IPR051911">
    <property type="entry name" value="SDR_oxidoreductase"/>
</dbReference>
<evidence type="ECO:0000313" key="4">
    <source>
        <dbReference type="EMBL" id="TPG38128.1"/>
    </source>
</evidence>
<gene>
    <name evidence="4" type="ORF">EAH81_16985</name>
</gene>
<dbReference type="PRINTS" id="PR00081">
    <property type="entry name" value="GDHRDH"/>
</dbReference>
<dbReference type="RefSeq" id="WP_140509181.1">
    <property type="nucleotide sequence ID" value="NZ_RCZH01000011.1"/>
</dbReference>
<comment type="caution">
    <text evidence="4">The sequence shown here is derived from an EMBL/GenBank/DDBJ whole genome shotgun (WGS) entry which is preliminary data.</text>
</comment>
<dbReference type="EMBL" id="RCZH01000011">
    <property type="protein sequence ID" value="TPG38128.1"/>
    <property type="molecule type" value="Genomic_DNA"/>
</dbReference>
<dbReference type="AlphaFoldDB" id="A0A502EK96"/>
<dbReference type="GO" id="GO:0016491">
    <property type="term" value="F:oxidoreductase activity"/>
    <property type="evidence" value="ECO:0007669"/>
    <property type="project" value="UniProtKB-KW"/>
</dbReference>
<evidence type="ECO:0000256" key="3">
    <source>
        <dbReference type="RuleBase" id="RU000363"/>
    </source>
</evidence>
<sequence>MDTKKVWFITGASKGLGLSLVNQLLKAGQYVVATSRNIDDLIKVTNSDSENFLPLAVDLKNDKEVEKAISQAVKKFNRIDVVINNAGYGIGGSIEELNDEETRASFDVNVFGTLNVIRNVMPYLRAQKSGHIINISSIAGFTGATGWAVYSASKAAVIGLSEVLAEDVKSFGIKVTVVAPGAFRTNFLKPDSLTLPQNTISEYEEVRNSHARYLKMDGEQIGDPEKAAAAMIAIVAMPEPPLHLLLGNDAYQRANAKIQSLEKEFKQWETITNATSFTN</sequence>
<dbReference type="NCBIfam" id="NF004824">
    <property type="entry name" value="PRK06180.1"/>
    <property type="match status" value="1"/>
</dbReference>
<evidence type="ECO:0000256" key="2">
    <source>
        <dbReference type="ARBA" id="ARBA00023002"/>
    </source>
</evidence>